<keyword evidence="2" id="KW-0732">Signal</keyword>
<accession>A0A7X6BEM8</accession>
<sequence length="98" mass="10379">MDAFEAKETKMKRFSAALCLAAIAVGAVPALAQSISAKQGVITTTRTEVKGKQIDKITCRESSACKPACSRRSSPTPLATTGRRSRRTSSSMSRTSIA</sequence>
<evidence type="ECO:0000313" key="4">
    <source>
        <dbReference type="Proteomes" id="UP000531251"/>
    </source>
</evidence>
<evidence type="ECO:0000313" key="3">
    <source>
        <dbReference type="EMBL" id="NJB99843.1"/>
    </source>
</evidence>
<comment type="caution">
    <text evidence="3">The sequence shown here is derived from an EMBL/GenBank/DDBJ whole genome shotgun (WGS) entry which is preliminary data.</text>
</comment>
<proteinExistence type="predicted"/>
<dbReference type="AlphaFoldDB" id="A0A7X6BEM8"/>
<dbReference type="Proteomes" id="UP000531251">
    <property type="component" value="Unassembled WGS sequence"/>
</dbReference>
<organism evidence="3 4">
    <name type="scientific">Sphingomonas trueperi</name>
    <dbReference type="NCBI Taxonomy" id="53317"/>
    <lineage>
        <taxon>Bacteria</taxon>
        <taxon>Pseudomonadati</taxon>
        <taxon>Pseudomonadota</taxon>
        <taxon>Alphaproteobacteria</taxon>
        <taxon>Sphingomonadales</taxon>
        <taxon>Sphingomonadaceae</taxon>
        <taxon>Sphingomonas</taxon>
    </lineage>
</organism>
<gene>
    <name evidence="3" type="ORF">GGR89_004189</name>
</gene>
<name>A0A7X6BEM8_9SPHN</name>
<feature type="compositionally biased region" description="Low complexity" evidence="1">
    <location>
        <begin position="88"/>
        <end position="98"/>
    </location>
</feature>
<reference evidence="3 4" key="1">
    <citation type="submission" date="2020-03" db="EMBL/GenBank/DDBJ databases">
        <title>Genomic Encyclopedia of Type Strains, Phase IV (KMG-IV): sequencing the most valuable type-strain genomes for metagenomic binning, comparative biology and taxonomic classification.</title>
        <authorList>
            <person name="Goeker M."/>
        </authorList>
    </citation>
    <scope>NUCLEOTIDE SEQUENCE [LARGE SCALE GENOMIC DNA]</scope>
    <source>
        <strain evidence="3 4">DSM 7225</strain>
    </source>
</reference>
<feature type="signal peptide" evidence="2">
    <location>
        <begin position="1"/>
        <end position="32"/>
    </location>
</feature>
<feature type="region of interest" description="Disordered" evidence="1">
    <location>
        <begin position="66"/>
        <end position="98"/>
    </location>
</feature>
<dbReference type="EMBL" id="JAATJB010000022">
    <property type="protein sequence ID" value="NJB99843.1"/>
    <property type="molecule type" value="Genomic_DNA"/>
</dbReference>
<evidence type="ECO:0000256" key="1">
    <source>
        <dbReference type="SAM" id="MobiDB-lite"/>
    </source>
</evidence>
<feature type="chain" id="PRO_5031148317" evidence="2">
    <location>
        <begin position="33"/>
        <end position="98"/>
    </location>
</feature>
<protein>
    <submittedName>
        <fullName evidence="3">Uncharacterized protein</fullName>
    </submittedName>
</protein>
<keyword evidence="4" id="KW-1185">Reference proteome</keyword>
<evidence type="ECO:0000256" key="2">
    <source>
        <dbReference type="SAM" id="SignalP"/>
    </source>
</evidence>